<evidence type="ECO:0000313" key="7">
    <source>
        <dbReference type="Proteomes" id="UP000434957"/>
    </source>
</evidence>
<dbReference type="Proteomes" id="UP000429607">
    <property type="component" value="Unassembled WGS sequence"/>
</dbReference>
<proteinExistence type="predicted"/>
<dbReference type="Proteomes" id="UP000434957">
    <property type="component" value="Unassembled WGS sequence"/>
</dbReference>
<feature type="region of interest" description="Disordered" evidence="1">
    <location>
        <begin position="82"/>
        <end position="139"/>
    </location>
</feature>
<keyword evidence="7" id="KW-1185">Reference proteome</keyword>
<feature type="domain" description="HAT C-terminal dimerisation" evidence="2">
    <location>
        <begin position="3"/>
        <end position="68"/>
    </location>
</feature>
<evidence type="ECO:0000259" key="2">
    <source>
        <dbReference type="Pfam" id="PF05699"/>
    </source>
</evidence>
<evidence type="ECO:0000313" key="8">
    <source>
        <dbReference type="Proteomes" id="UP000435112"/>
    </source>
</evidence>
<evidence type="ECO:0000313" key="6">
    <source>
        <dbReference type="Proteomes" id="UP000429607"/>
    </source>
</evidence>
<reference evidence="6 8" key="1">
    <citation type="submission" date="2018-09" db="EMBL/GenBank/DDBJ databases">
        <title>Genomic investigation of the strawberry pathogen Phytophthora fragariae indicates pathogenicity is determined by transcriptional variation in three key races.</title>
        <authorList>
            <person name="Adams T.M."/>
            <person name="Armitage A.D."/>
            <person name="Sobczyk M.K."/>
            <person name="Bates H.J."/>
            <person name="Dunwell J.M."/>
            <person name="Nellist C.F."/>
            <person name="Harrison R.J."/>
        </authorList>
    </citation>
    <scope>NUCLEOTIDE SEQUENCE [LARGE SCALE GENOMIC DNA]</scope>
    <source>
        <strain evidence="4 6">SCRP249</strain>
        <strain evidence="3 8">SCRP324</strain>
        <strain evidence="5 7">SCRP333</strain>
    </source>
</reference>
<feature type="compositionally biased region" description="Low complexity" evidence="1">
    <location>
        <begin position="106"/>
        <end position="118"/>
    </location>
</feature>
<dbReference type="InterPro" id="IPR008906">
    <property type="entry name" value="HATC_C_dom"/>
</dbReference>
<organism evidence="3 8">
    <name type="scientific">Phytophthora rubi</name>
    <dbReference type="NCBI Taxonomy" id="129364"/>
    <lineage>
        <taxon>Eukaryota</taxon>
        <taxon>Sar</taxon>
        <taxon>Stramenopiles</taxon>
        <taxon>Oomycota</taxon>
        <taxon>Peronosporomycetes</taxon>
        <taxon>Peronosporales</taxon>
        <taxon>Peronosporaceae</taxon>
        <taxon>Phytophthora</taxon>
    </lineage>
</organism>
<dbReference type="AlphaFoldDB" id="A0A6A3JL83"/>
<dbReference type="InterPro" id="IPR012337">
    <property type="entry name" value="RNaseH-like_sf"/>
</dbReference>
<dbReference type="Proteomes" id="UP000435112">
    <property type="component" value="Unassembled WGS sequence"/>
</dbReference>
<evidence type="ECO:0000313" key="4">
    <source>
        <dbReference type="EMBL" id="KAE9000225.1"/>
    </source>
</evidence>
<evidence type="ECO:0000313" key="3">
    <source>
        <dbReference type="EMBL" id="KAE8994842.1"/>
    </source>
</evidence>
<evidence type="ECO:0000256" key="1">
    <source>
        <dbReference type="SAM" id="MobiDB-lite"/>
    </source>
</evidence>
<sequence>MAWWVNKVGRAPGKEHYYPLLAPLAAWVCAIPTSSAASERSWSIHDFIHTKRRNRLNASRVEKLVFIYCNAGSKDAKANTFYKLGDEGEEEDDGEADADGVDQDSEGSSVSSASSGCSNRAIEDFSLSDDGSEEQKHEG</sequence>
<evidence type="ECO:0000313" key="5">
    <source>
        <dbReference type="EMBL" id="KAE9308802.1"/>
    </source>
</evidence>
<gene>
    <name evidence="4" type="ORF">PR001_g18844</name>
    <name evidence="3" type="ORF">PR002_g19803</name>
    <name evidence="5" type="ORF">PR003_g20659</name>
</gene>
<protein>
    <recommendedName>
        <fullName evidence="2">HAT C-terminal dimerisation domain-containing protein</fullName>
    </recommendedName>
</protein>
<name>A0A6A3JL83_9STRA</name>
<dbReference type="EMBL" id="QXFT01001859">
    <property type="protein sequence ID" value="KAE9308802.1"/>
    <property type="molecule type" value="Genomic_DNA"/>
</dbReference>
<dbReference type="EMBL" id="QXFV01001695">
    <property type="protein sequence ID" value="KAE9000225.1"/>
    <property type="molecule type" value="Genomic_DNA"/>
</dbReference>
<feature type="compositionally biased region" description="Acidic residues" evidence="1">
    <location>
        <begin position="87"/>
        <end position="105"/>
    </location>
</feature>
<comment type="caution">
    <text evidence="3">The sequence shown here is derived from an EMBL/GenBank/DDBJ whole genome shotgun (WGS) entry which is preliminary data.</text>
</comment>
<dbReference type="EMBL" id="QXFU01001827">
    <property type="protein sequence ID" value="KAE8994842.1"/>
    <property type="molecule type" value="Genomic_DNA"/>
</dbReference>
<accession>A0A6A3JL83</accession>
<dbReference type="Pfam" id="PF05699">
    <property type="entry name" value="Dimer_Tnp_hAT"/>
    <property type="match status" value="1"/>
</dbReference>
<dbReference type="OrthoDB" id="2017576at2759"/>
<dbReference type="SUPFAM" id="SSF53098">
    <property type="entry name" value="Ribonuclease H-like"/>
    <property type="match status" value="1"/>
</dbReference>
<dbReference type="GO" id="GO:0046983">
    <property type="term" value="F:protein dimerization activity"/>
    <property type="evidence" value="ECO:0007669"/>
    <property type="project" value="InterPro"/>
</dbReference>